<dbReference type="AlphaFoldDB" id="A0A644XQ67"/>
<feature type="domain" description="DUF6970" evidence="1">
    <location>
        <begin position="40"/>
        <end position="111"/>
    </location>
</feature>
<gene>
    <name evidence="2" type="ORF">SDC9_64761</name>
</gene>
<reference evidence="2" key="1">
    <citation type="submission" date="2019-08" db="EMBL/GenBank/DDBJ databases">
        <authorList>
            <person name="Kucharzyk K."/>
            <person name="Murdoch R.W."/>
            <person name="Higgins S."/>
            <person name="Loffler F."/>
        </authorList>
    </citation>
    <scope>NUCLEOTIDE SEQUENCE</scope>
</reference>
<dbReference type="EMBL" id="VSSQ01002966">
    <property type="protein sequence ID" value="MPM18352.1"/>
    <property type="molecule type" value="Genomic_DNA"/>
</dbReference>
<protein>
    <recommendedName>
        <fullName evidence="1">DUF6970 domain-containing protein</fullName>
    </recommendedName>
</protein>
<name>A0A644XQ67_9ZZZZ</name>
<dbReference type="InterPro" id="IPR054243">
    <property type="entry name" value="DUF6970"/>
</dbReference>
<dbReference type="Pfam" id="PF22311">
    <property type="entry name" value="DUF6970"/>
    <property type="match status" value="1"/>
</dbReference>
<evidence type="ECO:0000313" key="2">
    <source>
        <dbReference type="EMBL" id="MPM18352.1"/>
    </source>
</evidence>
<proteinExistence type="predicted"/>
<comment type="caution">
    <text evidence="2">The sequence shown here is derived from an EMBL/GenBank/DDBJ whole genome shotgun (WGS) entry which is preliminary data.</text>
</comment>
<accession>A0A644XQ67</accession>
<organism evidence="2">
    <name type="scientific">bioreactor metagenome</name>
    <dbReference type="NCBI Taxonomy" id="1076179"/>
    <lineage>
        <taxon>unclassified sequences</taxon>
        <taxon>metagenomes</taxon>
        <taxon>ecological metagenomes</taxon>
    </lineage>
</organism>
<sequence>MKKYFLVLFILAAVCTACSDIDPDSPDCIKHSIRGFRSTSACDDGASVKEYQYQGQMVYVFDPGTCGADLTSEVMDEGCETLGYLGGISGNTTINGENFSNAVYQRTIWEN</sequence>
<evidence type="ECO:0000259" key="1">
    <source>
        <dbReference type="Pfam" id="PF22311"/>
    </source>
</evidence>